<evidence type="ECO:0000259" key="2">
    <source>
        <dbReference type="PROSITE" id="PS50200"/>
    </source>
</evidence>
<dbReference type="SUPFAM" id="SSF50729">
    <property type="entry name" value="PH domain-like"/>
    <property type="match status" value="1"/>
</dbReference>
<dbReference type="PANTHER" id="PTHR11243:SF23">
    <property type="entry name" value="LD06925P"/>
    <property type="match status" value="1"/>
</dbReference>
<dbReference type="GO" id="GO:0007165">
    <property type="term" value="P:signal transduction"/>
    <property type="evidence" value="ECO:0007669"/>
    <property type="project" value="InterPro"/>
</dbReference>
<dbReference type="InterPro" id="IPR001849">
    <property type="entry name" value="PH_domain"/>
</dbReference>
<feature type="compositionally biased region" description="Basic and acidic residues" evidence="1">
    <location>
        <begin position="478"/>
        <end position="487"/>
    </location>
</feature>
<evidence type="ECO:0000256" key="1">
    <source>
        <dbReference type="SAM" id="MobiDB-lite"/>
    </source>
</evidence>
<dbReference type="AlphaFoldDB" id="A0A8S9YK62"/>
<dbReference type="PROSITE" id="PS50200">
    <property type="entry name" value="RA"/>
    <property type="match status" value="1"/>
</dbReference>
<feature type="compositionally biased region" description="Polar residues" evidence="1">
    <location>
        <begin position="468"/>
        <end position="477"/>
    </location>
</feature>
<accession>A0A8S9YK62</accession>
<protein>
    <recommendedName>
        <fullName evidence="2">Ras-associating domain-containing protein</fullName>
    </recommendedName>
</protein>
<dbReference type="CDD" id="cd01259">
    <property type="entry name" value="PH_APBB1IP"/>
    <property type="match status" value="1"/>
</dbReference>
<comment type="caution">
    <text evidence="3">The sequence shown here is derived from an EMBL/GenBank/DDBJ whole genome shotgun (WGS) entry which is preliminary data.</text>
</comment>
<dbReference type="InterPro" id="IPR011993">
    <property type="entry name" value="PH-like_dom_sf"/>
</dbReference>
<dbReference type="SMART" id="SM00233">
    <property type="entry name" value="PH"/>
    <property type="match status" value="1"/>
</dbReference>
<feature type="domain" description="Ras-associating" evidence="2">
    <location>
        <begin position="556"/>
        <end position="642"/>
    </location>
</feature>
<dbReference type="EMBL" id="JTDE01021411">
    <property type="protein sequence ID" value="KAF7232964.1"/>
    <property type="molecule type" value="Genomic_DNA"/>
</dbReference>
<evidence type="ECO:0000313" key="4">
    <source>
        <dbReference type="Proteomes" id="UP000822476"/>
    </source>
</evidence>
<dbReference type="Gene3D" id="3.10.20.90">
    <property type="entry name" value="Phosphatidylinositol 3-kinase Catalytic Subunit, Chain A, domain 1"/>
    <property type="match status" value="1"/>
</dbReference>
<dbReference type="Pfam" id="PF21989">
    <property type="entry name" value="RA_2"/>
    <property type="match status" value="1"/>
</dbReference>
<dbReference type="PANTHER" id="PTHR11243">
    <property type="entry name" value="GROWTH FACTOR RECEPTOR-BOUND PROTEIN"/>
    <property type="match status" value="1"/>
</dbReference>
<dbReference type="Pfam" id="PF00169">
    <property type="entry name" value="PH"/>
    <property type="match status" value="1"/>
</dbReference>
<feature type="region of interest" description="Disordered" evidence="1">
    <location>
        <begin position="962"/>
        <end position="981"/>
    </location>
</feature>
<feature type="region of interest" description="Disordered" evidence="1">
    <location>
        <begin position="907"/>
        <end position="936"/>
    </location>
</feature>
<dbReference type="Proteomes" id="UP000822476">
    <property type="component" value="Unassembled WGS sequence"/>
</dbReference>
<dbReference type="OrthoDB" id="6235964at2759"/>
<dbReference type="SMART" id="SM00314">
    <property type="entry name" value="RA"/>
    <property type="match status" value="1"/>
</dbReference>
<dbReference type="InterPro" id="IPR039665">
    <property type="entry name" value="PH_APBB1IP"/>
</dbReference>
<dbReference type="InterPro" id="IPR029071">
    <property type="entry name" value="Ubiquitin-like_domsf"/>
</dbReference>
<gene>
    <name evidence="3" type="ORF">EG68_04649</name>
</gene>
<sequence length="981" mass="109003">MLYFNIFPKILSLRSGTFHTLFVIQYYCHRFARLKSNQTDAKLMIQVNLNFHRDFVLQGLEKEKTVPCHSGSISKVAPKEPLPSGHVNHVFLSEPSSPKQLVPCPRIDAHFNPVPREIGGSIEPPHSTPNAVISLNSRSVCSSILGGNFTRYTTEFSEKVGLNGCSRRDAPCSTQTFKDATAERDLNSLLRDLEVVEERMKELEQENTSFSRRYSLASSPTSSQPIDAQGSNDSKLYANKHDNHSMKISPNKENGFISAQWAAELNKDAQIVTQRGPAVSTTQVLSPPAFLGAGDACMSPPTSPQPPTPSLGLLQQTEAGLWCVNHNSVENASTSPGPGNGYPVRQRIEVGRSMSDDGQPTATCLLPDTGYKNGPTVKSPPREHYQYPGASAELKSTGLQSARTGPPDVVDHSVSITLSTDRGIIDAVHTHIPNSTHTRQQETCRINDPVALRRQECTREWGLPQQTTQLNVYTQPNKNRDGEDDRSLSGVGSWSPGHPPVRRDKIKSHSLAEAEGIDRLSHSISPESSLSDKSNPDSNQSITYSRDGMERSQIKKQLVVRIFRPDRTTKAIMIDEQMTAGEIASMLIEKNFLKPSTSLAVVEKVPALKIERVFEEHDKVSECILSWPTGSQNMIFFEDRKDHFGFIESPKYWFGEEFAEVYGYNSADAVQTMLSNLEQAGFPEWRDYLYIRKPGEKTWSRRFCVLRSSGLYTSKRNKKSLSSTDLIRILILDSPLQLYTTTGGWSRLRAPTPHGFAFKPFSAQDTTSKHVFCFCATDEKALRNWICRLRIAKFGRQLFTNYQNALARVQRQIAIRHAPPAGLYNMNGSLSAYIQRKSSFDILTSSTSTVAITPAESASSLTLNTGSPSIPKKFLLGRHQQPDSKQSLADPRFSQVTNRFVLESEPPVSPLLLRSQQPTTQATSHNKPYPIGQPQMPISTVNRELPSRTSYALPQTVIAGSQFSTSGSCQPDRKPTTINYV</sequence>
<proteinExistence type="predicted"/>
<feature type="compositionally biased region" description="Polar residues" evidence="1">
    <location>
        <begin position="532"/>
        <end position="544"/>
    </location>
</feature>
<feature type="region of interest" description="Disordered" evidence="1">
    <location>
        <begin position="468"/>
        <end position="548"/>
    </location>
</feature>
<feature type="compositionally biased region" description="Low complexity" evidence="1">
    <location>
        <begin position="522"/>
        <end position="531"/>
    </location>
</feature>
<dbReference type="Gene3D" id="2.30.29.30">
    <property type="entry name" value="Pleckstrin-homology domain (PH domain)/Phosphotyrosine-binding domain (PTB)"/>
    <property type="match status" value="1"/>
</dbReference>
<organism evidence="3 4">
    <name type="scientific">Paragonimus skrjabini miyazakii</name>
    <dbReference type="NCBI Taxonomy" id="59628"/>
    <lineage>
        <taxon>Eukaryota</taxon>
        <taxon>Metazoa</taxon>
        <taxon>Spiralia</taxon>
        <taxon>Lophotrochozoa</taxon>
        <taxon>Platyhelminthes</taxon>
        <taxon>Trematoda</taxon>
        <taxon>Digenea</taxon>
        <taxon>Plagiorchiida</taxon>
        <taxon>Troglotremata</taxon>
        <taxon>Troglotrematidae</taxon>
        <taxon>Paragonimus</taxon>
    </lineage>
</organism>
<dbReference type="InterPro" id="IPR039664">
    <property type="entry name" value="GRB/APBB1IP"/>
</dbReference>
<feature type="region of interest" description="Disordered" evidence="1">
    <location>
        <begin position="353"/>
        <end position="382"/>
    </location>
</feature>
<name>A0A8S9YK62_9TREM</name>
<reference evidence="3" key="1">
    <citation type="submission" date="2019-07" db="EMBL/GenBank/DDBJ databases">
        <title>Annotation for the trematode Paragonimus miyazaki's.</title>
        <authorList>
            <person name="Choi Y.-J."/>
        </authorList>
    </citation>
    <scope>NUCLEOTIDE SEQUENCE</scope>
    <source>
        <strain evidence="3">Japan</strain>
    </source>
</reference>
<evidence type="ECO:0000313" key="3">
    <source>
        <dbReference type="EMBL" id="KAF7232964.1"/>
    </source>
</evidence>
<feature type="compositionally biased region" description="Basic and acidic residues" evidence="1">
    <location>
        <begin position="510"/>
        <end position="521"/>
    </location>
</feature>
<dbReference type="InterPro" id="IPR000159">
    <property type="entry name" value="RA_dom"/>
</dbReference>
<feature type="compositionally biased region" description="Polar residues" evidence="1">
    <location>
        <begin position="914"/>
        <end position="926"/>
    </location>
</feature>
<dbReference type="SUPFAM" id="SSF54236">
    <property type="entry name" value="Ubiquitin-like"/>
    <property type="match status" value="1"/>
</dbReference>
<keyword evidence="4" id="KW-1185">Reference proteome</keyword>
<feature type="compositionally biased region" description="Polar residues" evidence="1">
    <location>
        <begin position="206"/>
        <end position="234"/>
    </location>
</feature>
<feature type="region of interest" description="Disordered" evidence="1">
    <location>
        <begin position="204"/>
        <end position="238"/>
    </location>
</feature>